<protein>
    <submittedName>
        <fullName evidence="1">Uncharacterized protein</fullName>
    </submittedName>
</protein>
<reference evidence="1 2" key="1">
    <citation type="submission" date="2016-04" db="EMBL/GenBank/DDBJ databases">
        <title>The genome of Intoshia linei affirms orthonectids as highly simplified spiralians.</title>
        <authorList>
            <person name="Mikhailov K.V."/>
            <person name="Slusarev G.S."/>
            <person name="Nikitin M.A."/>
            <person name="Logacheva M.D."/>
            <person name="Penin A."/>
            <person name="Aleoshin V."/>
            <person name="Panchin Y.V."/>
        </authorList>
    </citation>
    <scope>NUCLEOTIDE SEQUENCE [LARGE SCALE GENOMIC DNA]</scope>
    <source>
        <strain evidence="1">Intl2013</strain>
        <tissue evidence="1">Whole animal</tissue>
    </source>
</reference>
<accession>A0A177ARJ9</accession>
<name>A0A177ARJ9_9BILA</name>
<evidence type="ECO:0000313" key="1">
    <source>
        <dbReference type="EMBL" id="OAF63874.1"/>
    </source>
</evidence>
<keyword evidence="2" id="KW-1185">Reference proteome</keyword>
<proteinExistence type="predicted"/>
<dbReference type="EMBL" id="LWCA01002431">
    <property type="protein sequence ID" value="OAF63874.1"/>
    <property type="molecule type" value="Genomic_DNA"/>
</dbReference>
<dbReference type="AlphaFoldDB" id="A0A177ARJ9"/>
<evidence type="ECO:0000313" key="2">
    <source>
        <dbReference type="Proteomes" id="UP000078046"/>
    </source>
</evidence>
<organism evidence="1 2">
    <name type="scientific">Intoshia linei</name>
    <dbReference type="NCBI Taxonomy" id="1819745"/>
    <lineage>
        <taxon>Eukaryota</taxon>
        <taxon>Metazoa</taxon>
        <taxon>Spiralia</taxon>
        <taxon>Lophotrochozoa</taxon>
        <taxon>Mesozoa</taxon>
        <taxon>Orthonectida</taxon>
        <taxon>Rhopaluridae</taxon>
        <taxon>Intoshia</taxon>
    </lineage>
</organism>
<gene>
    <name evidence="1" type="ORF">A3Q56_08424</name>
</gene>
<sequence length="30" mass="3379">MLKKIVTRHIKIVSNVIKLDVFNATLTVLA</sequence>
<dbReference type="Proteomes" id="UP000078046">
    <property type="component" value="Unassembled WGS sequence"/>
</dbReference>
<comment type="caution">
    <text evidence="1">The sequence shown here is derived from an EMBL/GenBank/DDBJ whole genome shotgun (WGS) entry which is preliminary data.</text>
</comment>